<reference evidence="1" key="1">
    <citation type="submission" date="2022-07" db="EMBL/GenBank/DDBJ databases">
        <title>Phylogenomic reconstructions and comparative analyses of Kickxellomycotina fungi.</title>
        <authorList>
            <person name="Reynolds N.K."/>
            <person name="Stajich J.E."/>
            <person name="Barry K."/>
            <person name="Grigoriev I.V."/>
            <person name="Crous P."/>
            <person name="Smith M.E."/>
        </authorList>
    </citation>
    <scope>NUCLEOTIDE SEQUENCE</scope>
    <source>
        <strain evidence="1">RSA 567</strain>
    </source>
</reference>
<organism evidence="1 2">
    <name type="scientific">Dimargaris verticillata</name>
    <dbReference type="NCBI Taxonomy" id="2761393"/>
    <lineage>
        <taxon>Eukaryota</taxon>
        <taxon>Fungi</taxon>
        <taxon>Fungi incertae sedis</taxon>
        <taxon>Zoopagomycota</taxon>
        <taxon>Kickxellomycotina</taxon>
        <taxon>Dimargaritomycetes</taxon>
        <taxon>Dimargaritales</taxon>
        <taxon>Dimargaritaceae</taxon>
        <taxon>Dimargaris</taxon>
    </lineage>
</organism>
<comment type="caution">
    <text evidence="1">The sequence shown here is derived from an EMBL/GenBank/DDBJ whole genome shotgun (WGS) entry which is preliminary data.</text>
</comment>
<keyword evidence="2" id="KW-1185">Reference proteome</keyword>
<name>A0A9W8E713_9FUNG</name>
<protein>
    <submittedName>
        <fullName evidence="1">Uncharacterized protein</fullName>
    </submittedName>
</protein>
<dbReference type="AlphaFoldDB" id="A0A9W8E713"/>
<evidence type="ECO:0000313" key="1">
    <source>
        <dbReference type="EMBL" id="KAJ1974704.1"/>
    </source>
</evidence>
<dbReference type="Proteomes" id="UP001151582">
    <property type="component" value="Unassembled WGS sequence"/>
</dbReference>
<gene>
    <name evidence="1" type="ORF">H4R34_004619</name>
</gene>
<proteinExistence type="predicted"/>
<accession>A0A9W8E713</accession>
<evidence type="ECO:0000313" key="2">
    <source>
        <dbReference type="Proteomes" id="UP001151582"/>
    </source>
</evidence>
<sequence length="386" mass="44299">MQDRLVYGGVLFYDLRQRLKLPAIRGLSDFVGLQTLLEGAHLEYRVITCDFLDFLNPVALEMDEDQDFFEINDLGQLQEDEIENMDENQDFLGTNYPDRFRKDLFQDVTIPEYVFPWFDSGFNEVFIHPNQVKHSLANIGLSFDVNSIVDVIKALFEALNSPKLLTNFQAIAEQSFLTQYGNQALDWTNQASVIAEVKPENFRAFMHRFWLEVIGGNDEHQLRYFLCNMLAFDTIPHIIGQALESGKKEEALVLAKQISEIPGVIQVVKSYPANAPNYFEFIMVYAVSRPLDGFDDLFFDIQRAGNINVQLLYNCFEGYKKDSPWAFLKNKFSLQSPSDGDTWSPEDSTECKTLTAKHTRNLLFHGDLITSVFFPLGEDTLDLVWA</sequence>
<dbReference type="EMBL" id="JANBQB010000618">
    <property type="protein sequence ID" value="KAJ1974704.1"/>
    <property type="molecule type" value="Genomic_DNA"/>
</dbReference>